<gene>
    <name evidence="2" type="primary">ORF216948</name>
</gene>
<dbReference type="InterPro" id="IPR029058">
    <property type="entry name" value="AB_hydrolase_fold"/>
</dbReference>
<feature type="non-terminal residue" evidence="2">
    <location>
        <position position="83"/>
    </location>
</feature>
<reference evidence="2" key="1">
    <citation type="submission" date="2014-12" db="EMBL/GenBank/DDBJ databases">
        <title>Insight into the proteome of Arion vulgaris.</title>
        <authorList>
            <person name="Aradska J."/>
            <person name="Bulat T."/>
            <person name="Smidak R."/>
            <person name="Sarate P."/>
            <person name="Gangsoo J."/>
            <person name="Sialana F."/>
            <person name="Bilban M."/>
            <person name="Lubec G."/>
        </authorList>
    </citation>
    <scope>NUCLEOTIDE SEQUENCE</scope>
    <source>
        <tissue evidence="2">Skin</tissue>
    </source>
</reference>
<dbReference type="Gene3D" id="3.40.50.1820">
    <property type="entry name" value="alpha/beta hydrolase"/>
    <property type="match status" value="1"/>
</dbReference>
<organism evidence="2">
    <name type="scientific">Arion vulgaris</name>
    <dbReference type="NCBI Taxonomy" id="1028688"/>
    <lineage>
        <taxon>Eukaryota</taxon>
        <taxon>Metazoa</taxon>
        <taxon>Spiralia</taxon>
        <taxon>Lophotrochozoa</taxon>
        <taxon>Mollusca</taxon>
        <taxon>Gastropoda</taxon>
        <taxon>Heterobranchia</taxon>
        <taxon>Euthyneura</taxon>
        <taxon>Panpulmonata</taxon>
        <taxon>Eupulmonata</taxon>
        <taxon>Stylommatophora</taxon>
        <taxon>Helicina</taxon>
        <taxon>Arionoidea</taxon>
        <taxon>Arionidae</taxon>
        <taxon>Arion</taxon>
    </lineage>
</organism>
<sequence>LEVFQTARMLFLMCVAMLMASVEMKSVKTDAKGSEPCFDTLGCFSNGPPFESSHRPVSSAPQSPDEILTTFVLYTRESRDKPL</sequence>
<dbReference type="AlphaFoldDB" id="A0A0B7BZJ3"/>
<feature type="chain" id="PRO_5002112346" evidence="1">
    <location>
        <begin position="25"/>
        <end position="83"/>
    </location>
</feature>
<feature type="signal peptide" evidence="1">
    <location>
        <begin position="1"/>
        <end position="24"/>
    </location>
</feature>
<feature type="non-terminal residue" evidence="2">
    <location>
        <position position="1"/>
    </location>
</feature>
<dbReference type="EMBL" id="HACG01050936">
    <property type="protein sequence ID" value="CEK97801.1"/>
    <property type="molecule type" value="Transcribed_RNA"/>
</dbReference>
<protein>
    <submittedName>
        <fullName evidence="2">Uncharacterized protein</fullName>
    </submittedName>
</protein>
<evidence type="ECO:0000256" key="1">
    <source>
        <dbReference type="SAM" id="SignalP"/>
    </source>
</evidence>
<proteinExistence type="predicted"/>
<name>A0A0B7BZJ3_9EUPU</name>
<accession>A0A0B7BZJ3</accession>
<evidence type="ECO:0000313" key="2">
    <source>
        <dbReference type="EMBL" id="CEK97801.1"/>
    </source>
</evidence>
<keyword evidence="1" id="KW-0732">Signal</keyword>